<dbReference type="EMBL" id="JACRSN010000002">
    <property type="protein sequence ID" value="MBC8532775.1"/>
    <property type="molecule type" value="Genomic_DNA"/>
</dbReference>
<dbReference type="RefSeq" id="WP_249318002.1">
    <property type="nucleotide sequence ID" value="NZ_JACRSN010000002.1"/>
</dbReference>
<evidence type="ECO:0000259" key="1">
    <source>
        <dbReference type="Pfam" id="PF00814"/>
    </source>
</evidence>
<dbReference type="Proteomes" id="UP000651482">
    <property type="component" value="Unassembled WGS sequence"/>
</dbReference>
<organism evidence="2 3">
    <name type="scientific">Yeguia hominis</name>
    <dbReference type="NCBI Taxonomy" id="2763662"/>
    <lineage>
        <taxon>Bacteria</taxon>
        <taxon>Bacillati</taxon>
        <taxon>Bacillota</taxon>
        <taxon>Clostridia</taxon>
        <taxon>Eubacteriales</taxon>
        <taxon>Yeguiaceae</taxon>
        <taxon>Yeguia</taxon>
    </lineage>
</organism>
<dbReference type="AlphaFoldDB" id="A0A926HRG6"/>
<evidence type="ECO:0000313" key="3">
    <source>
        <dbReference type="Proteomes" id="UP000651482"/>
    </source>
</evidence>
<dbReference type="GO" id="GO:0005829">
    <property type="term" value="C:cytosol"/>
    <property type="evidence" value="ECO:0007669"/>
    <property type="project" value="TreeGrafter"/>
</dbReference>
<proteinExistence type="predicted"/>
<dbReference type="InterPro" id="IPR022496">
    <property type="entry name" value="T6A_TsaB"/>
</dbReference>
<dbReference type="SUPFAM" id="SSF53067">
    <property type="entry name" value="Actin-like ATPase domain"/>
    <property type="match status" value="2"/>
</dbReference>
<keyword evidence="3" id="KW-1185">Reference proteome</keyword>
<name>A0A926HRG6_9FIRM</name>
<comment type="caution">
    <text evidence="2">The sequence shown here is derived from an EMBL/GenBank/DDBJ whole genome shotgun (WGS) entry which is preliminary data.</text>
</comment>
<dbReference type="InterPro" id="IPR043129">
    <property type="entry name" value="ATPase_NBD"/>
</dbReference>
<dbReference type="PANTHER" id="PTHR11735">
    <property type="entry name" value="TRNA N6-ADENOSINE THREONYLCARBAMOYLTRANSFERASE"/>
    <property type="match status" value="1"/>
</dbReference>
<gene>
    <name evidence="2" type="primary">tsaB</name>
    <name evidence="2" type="ORF">IAG03_01895</name>
</gene>
<dbReference type="PANTHER" id="PTHR11735:SF11">
    <property type="entry name" value="TRNA THREONYLCARBAMOYLADENOSINE BIOSYNTHESIS PROTEIN TSAB"/>
    <property type="match status" value="1"/>
</dbReference>
<dbReference type="Pfam" id="PF00814">
    <property type="entry name" value="TsaD"/>
    <property type="match status" value="1"/>
</dbReference>
<dbReference type="GO" id="GO:0002949">
    <property type="term" value="P:tRNA threonylcarbamoyladenosine modification"/>
    <property type="evidence" value="ECO:0007669"/>
    <property type="project" value="InterPro"/>
</dbReference>
<feature type="domain" description="Gcp-like" evidence="1">
    <location>
        <begin position="32"/>
        <end position="225"/>
    </location>
</feature>
<protein>
    <submittedName>
        <fullName evidence="2">tRNA (Adenosine(37)-N6)-threonylcarbamoyltransferase complex dimerization subunit type 1 TsaB</fullName>
    </submittedName>
</protein>
<reference evidence="2" key="1">
    <citation type="submission" date="2020-08" db="EMBL/GenBank/DDBJ databases">
        <title>Genome public.</title>
        <authorList>
            <person name="Liu C."/>
            <person name="Sun Q."/>
        </authorList>
    </citation>
    <scope>NUCLEOTIDE SEQUENCE</scope>
    <source>
        <strain evidence="2">NSJ-40</strain>
    </source>
</reference>
<sequence length="230" mass="24707">MKILAVDSSAVTASVCLSEDRKICGEFFVNTRQKHSRTLMPMLENLLQCTGVSLAEIDLFAVSEGPGSFTGVRIGVSCVKGLAMPFDKPCVGISSLEAMARNLTATEGILCAVMDARCGQVYNALFSCEGGVLRRLTPDRAIAMEDLAAECSTYQKPIYLVGDGAELCAAKEQRFSEIKAALVPEAIRYQRASGVAAAAYDAFLRGEVISADRLAPVYLRPPQAQRARKS</sequence>
<dbReference type="InterPro" id="IPR000905">
    <property type="entry name" value="Gcp-like_dom"/>
</dbReference>
<dbReference type="NCBIfam" id="TIGR03725">
    <property type="entry name" value="T6A_YeaZ"/>
    <property type="match status" value="1"/>
</dbReference>
<dbReference type="CDD" id="cd24032">
    <property type="entry name" value="ASKHA_NBD_TsaB"/>
    <property type="match status" value="1"/>
</dbReference>
<dbReference type="Gene3D" id="3.30.420.40">
    <property type="match status" value="2"/>
</dbReference>
<evidence type="ECO:0000313" key="2">
    <source>
        <dbReference type="EMBL" id="MBC8532775.1"/>
    </source>
</evidence>
<accession>A0A926HRG6</accession>